<dbReference type="RefSeq" id="XP_019096815.1">
    <property type="nucleotide sequence ID" value="XM_019241270.1"/>
</dbReference>
<keyword evidence="3" id="KW-1185">Reference proteome</keyword>
<accession>A0ABM1RCS7</accession>
<dbReference type="PANTHER" id="PTHR37610:SF101">
    <property type="entry name" value="(RAPE) HYPOTHETICAL PROTEIN"/>
    <property type="match status" value="1"/>
</dbReference>
<evidence type="ECO:0000313" key="4">
    <source>
        <dbReference type="RefSeq" id="XP_019096815.1"/>
    </source>
</evidence>
<dbReference type="InterPro" id="IPR029472">
    <property type="entry name" value="Copia-like_N"/>
</dbReference>
<dbReference type="Pfam" id="PF14244">
    <property type="entry name" value="Retrotran_gag_3"/>
    <property type="match status" value="1"/>
</dbReference>
<feature type="domain" description="Retrovirus-related Pol polyprotein from transposon TNT 1-94-like beta-barrel" evidence="2">
    <location>
        <begin position="392"/>
        <end position="466"/>
    </location>
</feature>
<name>A0ABM1RCS7_CAMSA</name>
<gene>
    <name evidence="4" type="primary">LOC109131005</name>
</gene>
<dbReference type="InterPro" id="IPR054722">
    <property type="entry name" value="PolX-like_BBD"/>
</dbReference>
<reference evidence="3" key="1">
    <citation type="journal article" date="2014" name="Nat. Commun.">
        <title>The emerging biofuel crop Camelina sativa retains a highly undifferentiated hexaploid genome structure.</title>
        <authorList>
            <person name="Kagale S."/>
            <person name="Koh C."/>
            <person name="Nixon J."/>
            <person name="Bollina V."/>
            <person name="Clarke W.E."/>
            <person name="Tuteja R."/>
            <person name="Spillane C."/>
            <person name="Robinson S.J."/>
            <person name="Links M.G."/>
            <person name="Clarke C."/>
            <person name="Higgins E.E."/>
            <person name="Huebert T."/>
            <person name="Sharpe A.G."/>
            <person name="Parkin I.A."/>
        </authorList>
    </citation>
    <scope>NUCLEOTIDE SEQUENCE [LARGE SCALE GENOMIC DNA]</scope>
    <source>
        <strain evidence="3">cv. DH55</strain>
    </source>
</reference>
<dbReference type="GeneID" id="109131005"/>
<dbReference type="Proteomes" id="UP000694864">
    <property type="component" value="Chromosome 19"/>
</dbReference>
<organism evidence="3 4">
    <name type="scientific">Camelina sativa</name>
    <name type="common">False flax</name>
    <name type="synonym">Myagrum sativum</name>
    <dbReference type="NCBI Taxonomy" id="90675"/>
    <lineage>
        <taxon>Eukaryota</taxon>
        <taxon>Viridiplantae</taxon>
        <taxon>Streptophyta</taxon>
        <taxon>Embryophyta</taxon>
        <taxon>Tracheophyta</taxon>
        <taxon>Spermatophyta</taxon>
        <taxon>Magnoliopsida</taxon>
        <taxon>eudicotyledons</taxon>
        <taxon>Gunneridae</taxon>
        <taxon>Pentapetalae</taxon>
        <taxon>rosids</taxon>
        <taxon>malvids</taxon>
        <taxon>Brassicales</taxon>
        <taxon>Brassicaceae</taxon>
        <taxon>Camelineae</taxon>
        <taxon>Camelina</taxon>
    </lineage>
</organism>
<evidence type="ECO:0000259" key="1">
    <source>
        <dbReference type="Pfam" id="PF14244"/>
    </source>
</evidence>
<evidence type="ECO:0000259" key="2">
    <source>
        <dbReference type="Pfam" id="PF22936"/>
    </source>
</evidence>
<proteinExistence type="predicted"/>
<evidence type="ECO:0000313" key="3">
    <source>
        <dbReference type="Proteomes" id="UP000694864"/>
    </source>
</evidence>
<sequence length="480" mass="53201">MTNNEGIIPPMNPNPTTTAATTTTTTEVRRTISPYDLTAADNPGAVISHPLLTGANYDEWACGMKTALCSRKKFGFLNGTIARPAEGSPDLEDWWTIQALLVSWIKMSIDPTLRSNITHRDVAKDLWDHLNKRFSVTNGPRIQQIKADIACCKQRGLPIETYFGKLTRIWDSMASYRPLRLCKCGKCECDLGTLREEDKVHQFLFGLDDTLYRTVRSSLVLRVPIQPMEEVYNIVRQEEDLVKNGTTNMEESSGATAFAIQTTPPYRREKKDKPVVCKHCNRVGHSSDSCYGVIGYPKWWGERPRSRTSTGRGRGCGVSNGGAGRGRGVSFANAVHVAAPSNSASAHYVVTDNDRDAVKVSDSQWRAIKSLLNAGVLNELKKLSGMSSIPFWIMDTGASHHLTGRLDLLTDVKDMLPVGIILADGRERVSIKEGSIRLGPNLILRSVYYVKGFQSDLISLAQLMDENRCVVQLADHFLVV</sequence>
<dbReference type="Pfam" id="PF22936">
    <property type="entry name" value="Pol_BBD"/>
    <property type="match status" value="1"/>
</dbReference>
<dbReference type="PANTHER" id="PTHR37610">
    <property type="entry name" value="CCHC-TYPE DOMAIN-CONTAINING PROTEIN"/>
    <property type="match status" value="1"/>
</dbReference>
<feature type="domain" description="Retrotransposon Copia-like N-terminal" evidence="1">
    <location>
        <begin position="40"/>
        <end position="85"/>
    </location>
</feature>
<protein>
    <submittedName>
        <fullName evidence="4">Uncharacterized protein LOC109131005</fullName>
    </submittedName>
</protein>
<reference evidence="4" key="2">
    <citation type="submission" date="2025-08" db="UniProtKB">
        <authorList>
            <consortium name="RefSeq"/>
        </authorList>
    </citation>
    <scope>IDENTIFICATION</scope>
    <source>
        <tissue evidence="4">Leaf</tissue>
    </source>
</reference>